<dbReference type="RefSeq" id="WP_034940617.1">
    <property type="nucleotide sequence ID" value="NZ_JFHN01000069.1"/>
</dbReference>
<evidence type="ECO:0000313" key="4">
    <source>
        <dbReference type="EMBL" id="EXU74012.1"/>
    </source>
</evidence>
<name>A0A014PT23_9GAMM</name>
<dbReference type="PATRIC" id="fig|69222.5.peg.4053"/>
<dbReference type="Gene3D" id="1.10.630.10">
    <property type="entry name" value="Cytochrome P450"/>
    <property type="match status" value="1"/>
</dbReference>
<dbReference type="GO" id="GO:0004497">
    <property type="term" value="F:monooxygenase activity"/>
    <property type="evidence" value="ECO:0007669"/>
    <property type="project" value="UniProtKB-KW"/>
</dbReference>
<reference evidence="4 5" key="1">
    <citation type="submission" date="2014-02" db="EMBL/GenBank/DDBJ databases">
        <title>Draft genome of Erwinia mallotivora strain BT-MARDI, a papaya dieback pathogen.</title>
        <authorList>
            <person name="Redzuan R."/>
            <person name="Abu Bakar N."/>
            <person name="Badrun R."/>
            <person name="Mohd Raih M.F."/>
            <person name="Rozano L."/>
            <person name="Mat Amin N."/>
        </authorList>
    </citation>
    <scope>NUCLEOTIDE SEQUENCE [LARGE SCALE GENOMIC DNA]</scope>
    <source>
        <strain evidence="4 5">BT-MARDI</strain>
    </source>
</reference>
<evidence type="ECO:0000256" key="2">
    <source>
        <dbReference type="ARBA" id="ARBA00010617"/>
    </source>
</evidence>
<comment type="cofactor">
    <cofactor evidence="1">
        <name>heme</name>
        <dbReference type="ChEBI" id="CHEBI:30413"/>
    </cofactor>
</comment>
<gene>
    <name evidence="4" type="ORF">BG55_19855</name>
</gene>
<dbReference type="GO" id="GO:0020037">
    <property type="term" value="F:heme binding"/>
    <property type="evidence" value="ECO:0007669"/>
    <property type="project" value="InterPro"/>
</dbReference>
<keyword evidence="3" id="KW-0479">Metal-binding</keyword>
<dbReference type="InterPro" id="IPR001128">
    <property type="entry name" value="Cyt_P450"/>
</dbReference>
<dbReference type="InterPro" id="IPR036396">
    <property type="entry name" value="Cyt_P450_sf"/>
</dbReference>
<organism evidence="4 5">
    <name type="scientific">Erwinia mallotivora</name>
    <dbReference type="NCBI Taxonomy" id="69222"/>
    <lineage>
        <taxon>Bacteria</taxon>
        <taxon>Pseudomonadati</taxon>
        <taxon>Pseudomonadota</taxon>
        <taxon>Gammaproteobacteria</taxon>
        <taxon>Enterobacterales</taxon>
        <taxon>Erwiniaceae</taxon>
        <taxon>Erwinia</taxon>
    </lineage>
</organism>
<dbReference type="PANTHER" id="PTHR46696:SF1">
    <property type="entry name" value="CYTOCHROME P450 YJIB-RELATED"/>
    <property type="match status" value="1"/>
</dbReference>
<accession>A0A014PT23</accession>
<dbReference type="PANTHER" id="PTHR46696">
    <property type="entry name" value="P450, PUTATIVE (EUROFUNG)-RELATED"/>
    <property type="match status" value="1"/>
</dbReference>
<dbReference type="InterPro" id="IPR017972">
    <property type="entry name" value="Cyt_P450_CS"/>
</dbReference>
<proteinExistence type="inferred from homology"/>
<comment type="similarity">
    <text evidence="2 3">Belongs to the cytochrome P450 family.</text>
</comment>
<dbReference type="SUPFAM" id="SSF48264">
    <property type="entry name" value="Cytochrome P450"/>
    <property type="match status" value="1"/>
</dbReference>
<dbReference type="OrthoDB" id="9801155at2"/>
<dbReference type="STRING" id="69222.BG55_19855"/>
<evidence type="ECO:0000313" key="5">
    <source>
        <dbReference type="Proteomes" id="UP000019918"/>
    </source>
</evidence>
<keyword evidence="3" id="KW-0503">Monooxygenase</keyword>
<dbReference type="PRINTS" id="PR00359">
    <property type="entry name" value="BP450"/>
</dbReference>
<keyword evidence="3" id="KW-0560">Oxidoreductase</keyword>
<evidence type="ECO:0000256" key="1">
    <source>
        <dbReference type="ARBA" id="ARBA00001971"/>
    </source>
</evidence>
<evidence type="ECO:0008006" key="6">
    <source>
        <dbReference type="Google" id="ProtNLM"/>
    </source>
</evidence>
<keyword evidence="3" id="KW-0349">Heme</keyword>
<dbReference type="GO" id="GO:0016705">
    <property type="term" value="F:oxidoreductase activity, acting on paired donors, with incorporation or reduction of molecular oxygen"/>
    <property type="evidence" value="ECO:0007669"/>
    <property type="project" value="InterPro"/>
</dbReference>
<dbReference type="PROSITE" id="PS00086">
    <property type="entry name" value="CYTOCHROME_P450"/>
    <property type="match status" value="1"/>
</dbReference>
<evidence type="ECO:0000256" key="3">
    <source>
        <dbReference type="RuleBase" id="RU000461"/>
    </source>
</evidence>
<dbReference type="GO" id="GO:0005506">
    <property type="term" value="F:iron ion binding"/>
    <property type="evidence" value="ECO:0007669"/>
    <property type="project" value="InterPro"/>
</dbReference>
<sequence>MSSTSLNPLSAIRHADPYSWYGALTREQPFYFDSQLKLWVAADAQSVTAMLEAPQLQVRPLAEPVPAALVGTAAGEVFGNLVRMREGEHQQRLKSIIVQALSTRDMPRVRQLAFDTTLSRLRQHDEIDTLLFTVPATVVAALCGFTDHALPEMTALIAEFVLCIPATASAEQCARASRAAEQLLTRFARQLEQASEGSLLTALLQAALADQWPHQAALIANGIGLLSQTYDATAGLIGNALLAAQRWPQAFSASSPEAFIGEVARFDAPIQNTRRFAAEPFNWRGAEIARGDAVLLLLAAANRDPQANPQADEFIPQRADSRCFTFSHGRHRCPGQALAVTIASGFIDALRQHNDRSIATLRCTGYRPSGNARIPELTV</sequence>
<protein>
    <recommendedName>
        <fullName evidence="6">Cytochrome P450</fullName>
    </recommendedName>
</protein>
<dbReference type="Proteomes" id="UP000019918">
    <property type="component" value="Unassembled WGS sequence"/>
</dbReference>
<dbReference type="EMBL" id="JFHN01000069">
    <property type="protein sequence ID" value="EXU74012.1"/>
    <property type="molecule type" value="Genomic_DNA"/>
</dbReference>
<dbReference type="InterPro" id="IPR002397">
    <property type="entry name" value="Cyt_P450_B"/>
</dbReference>
<comment type="caution">
    <text evidence="4">The sequence shown here is derived from an EMBL/GenBank/DDBJ whole genome shotgun (WGS) entry which is preliminary data.</text>
</comment>
<keyword evidence="5" id="KW-1185">Reference proteome</keyword>
<dbReference type="Pfam" id="PF00067">
    <property type="entry name" value="p450"/>
    <property type="match status" value="1"/>
</dbReference>
<dbReference type="AlphaFoldDB" id="A0A014PT23"/>
<keyword evidence="3" id="KW-0408">Iron</keyword>
<dbReference type="CDD" id="cd11036">
    <property type="entry name" value="AknT-like"/>
    <property type="match status" value="1"/>
</dbReference>